<keyword evidence="3" id="KW-1185">Reference proteome</keyword>
<dbReference type="RefSeq" id="WP_159432478.1">
    <property type="nucleotide sequence ID" value="NZ_CP063356.2"/>
</dbReference>
<reference evidence="2 3" key="2">
    <citation type="journal article" date="2019" name="Int. J. Syst. Evol. Microbiol.">
        <title>Anaerobacillus isosaccharinicus sp. nov., an alkaliphilic bacterium which degrades isosaccharinic acid.</title>
        <authorList>
            <person name="Bassil N.M."/>
            <person name="Lloyd J.R."/>
        </authorList>
    </citation>
    <scope>NUCLEOTIDE SEQUENCE [LARGE SCALE GENOMIC DNA]</scope>
    <source>
        <strain evidence="2 3">NB2006</strain>
    </source>
</reference>
<proteinExistence type="predicted"/>
<keyword evidence="1" id="KW-0812">Transmembrane</keyword>
<feature type="transmembrane region" description="Helical" evidence="1">
    <location>
        <begin position="12"/>
        <end position="32"/>
    </location>
</feature>
<dbReference type="AlphaFoldDB" id="A0A7S7RAF0"/>
<protein>
    <submittedName>
        <fullName evidence="2">Uncharacterized protein</fullName>
    </submittedName>
</protein>
<evidence type="ECO:0000256" key="1">
    <source>
        <dbReference type="SAM" id="Phobius"/>
    </source>
</evidence>
<dbReference type="EMBL" id="CP063356">
    <property type="protein sequence ID" value="QOY34743.1"/>
    <property type="molecule type" value="Genomic_DNA"/>
</dbReference>
<reference evidence="2 3" key="1">
    <citation type="journal article" date="2017" name="Genome Announc.">
        <title>Draft Genome Sequences of Four Alkaliphilic Bacteria Belonging to the Anaerobacillus Genus.</title>
        <authorList>
            <person name="Bassil N.M."/>
            <person name="Lloyd J.R."/>
        </authorList>
    </citation>
    <scope>NUCLEOTIDE SEQUENCE [LARGE SCALE GENOMIC DNA]</scope>
    <source>
        <strain evidence="2 3">NB2006</strain>
    </source>
</reference>
<evidence type="ECO:0000313" key="3">
    <source>
        <dbReference type="Proteomes" id="UP000180175"/>
    </source>
</evidence>
<evidence type="ECO:0000313" key="2">
    <source>
        <dbReference type="EMBL" id="QOY34743.1"/>
    </source>
</evidence>
<dbReference type="Proteomes" id="UP000180175">
    <property type="component" value="Chromosome"/>
</dbReference>
<keyword evidence="1" id="KW-1133">Transmembrane helix</keyword>
<accession>A0A7S7RAF0</accession>
<name>A0A7S7RAF0_9BACI</name>
<sequence>MLSNIGIPGLMLILFILAVIAGGISLFFYLLFKIAKKENCEKAHLN</sequence>
<keyword evidence="1" id="KW-0472">Membrane</keyword>
<organism evidence="2 3">
    <name type="scientific">Anaerobacillus isosaccharinicus</name>
    <dbReference type="NCBI Taxonomy" id="1532552"/>
    <lineage>
        <taxon>Bacteria</taxon>
        <taxon>Bacillati</taxon>
        <taxon>Bacillota</taxon>
        <taxon>Bacilli</taxon>
        <taxon>Bacillales</taxon>
        <taxon>Bacillaceae</taxon>
        <taxon>Anaerobacillus</taxon>
    </lineage>
</organism>
<gene>
    <name evidence="2" type="ORF">AWH56_018725</name>
</gene>
<dbReference type="KEGG" id="aia:AWH56_018725"/>